<feature type="compositionally biased region" description="Low complexity" evidence="1">
    <location>
        <begin position="10"/>
        <end position="25"/>
    </location>
</feature>
<protein>
    <recommendedName>
        <fullName evidence="2">RING-type domain-containing protein</fullName>
    </recommendedName>
</protein>
<dbReference type="EMBL" id="MN740101">
    <property type="protein sequence ID" value="QHT87753.1"/>
    <property type="molecule type" value="Genomic_DNA"/>
</dbReference>
<dbReference type="Pfam" id="PF13920">
    <property type="entry name" value="zf-C3HC4_3"/>
    <property type="match status" value="1"/>
</dbReference>
<dbReference type="Gene3D" id="3.30.40.10">
    <property type="entry name" value="Zinc/RING finger domain, C3HC4 (zinc finger)"/>
    <property type="match status" value="1"/>
</dbReference>
<dbReference type="AlphaFoldDB" id="A0A6C0I6J9"/>
<proteinExistence type="predicted"/>
<name>A0A6C0I6J9_9ZZZZ</name>
<evidence type="ECO:0000256" key="1">
    <source>
        <dbReference type="SAM" id="MobiDB-lite"/>
    </source>
</evidence>
<dbReference type="InterPro" id="IPR013083">
    <property type="entry name" value="Znf_RING/FYVE/PHD"/>
</dbReference>
<evidence type="ECO:0000259" key="2">
    <source>
        <dbReference type="PROSITE" id="PS50089"/>
    </source>
</evidence>
<organism evidence="3">
    <name type="scientific">viral metagenome</name>
    <dbReference type="NCBI Taxonomy" id="1070528"/>
    <lineage>
        <taxon>unclassified sequences</taxon>
        <taxon>metagenomes</taxon>
        <taxon>organismal metagenomes</taxon>
    </lineage>
</organism>
<dbReference type="SUPFAM" id="SSF57850">
    <property type="entry name" value="RING/U-box"/>
    <property type="match status" value="1"/>
</dbReference>
<reference evidence="3" key="1">
    <citation type="journal article" date="2020" name="Nature">
        <title>Giant virus diversity and host interactions through global metagenomics.</title>
        <authorList>
            <person name="Schulz F."/>
            <person name="Roux S."/>
            <person name="Paez-Espino D."/>
            <person name="Jungbluth S."/>
            <person name="Walsh D.A."/>
            <person name="Denef V.J."/>
            <person name="McMahon K.D."/>
            <person name="Konstantinidis K.T."/>
            <person name="Eloe-Fadrosh E.A."/>
            <person name="Kyrpides N.C."/>
            <person name="Woyke T."/>
        </authorList>
    </citation>
    <scope>NUCLEOTIDE SEQUENCE</scope>
    <source>
        <strain evidence="3">GVMAG-M-3300023184-191</strain>
    </source>
</reference>
<evidence type="ECO:0000313" key="3">
    <source>
        <dbReference type="EMBL" id="QHT87753.1"/>
    </source>
</evidence>
<accession>A0A6C0I6J9</accession>
<feature type="domain" description="RING-type" evidence="2">
    <location>
        <begin position="296"/>
        <end position="334"/>
    </location>
</feature>
<dbReference type="SMART" id="SM00184">
    <property type="entry name" value="RING"/>
    <property type="match status" value="1"/>
</dbReference>
<dbReference type="InterPro" id="IPR001841">
    <property type="entry name" value="Znf_RING"/>
</dbReference>
<feature type="region of interest" description="Disordered" evidence="1">
    <location>
        <begin position="1"/>
        <end position="25"/>
    </location>
</feature>
<dbReference type="PROSITE" id="PS50089">
    <property type="entry name" value="ZF_RING_2"/>
    <property type="match status" value="1"/>
</dbReference>
<sequence length="341" mass="38771">MHINANCECNENTSKNNKQQTNKQTNMTNHYSDIRIQQQIDGTMQWVPAPPDFAAAYMQYKARPAYSPEVPSNYETRFLVYRVENNCYMPTRIQRSDTGDTHAIMDCADVKVFLQDAEPVNWYPARNYQMWAFRDFIYDPARPERKFYASKYSSHLFFQRGSSNRTVTDIDIDGLSPNIIFSISRNENGSVYYERNDAQGTRVRICDHEGARAGFRGFYNRITMDPGMIVSQAPAQAPQFQQSNAPYASPTISEILLAVASQPMPYYTASSASCSIPLQLPPGISTMKTSVEDDQCILCYENAKNLTFSPCGHNVTCSECYPKLIKPRECPVCKQCITSLR</sequence>